<evidence type="ECO:0000313" key="2">
    <source>
        <dbReference type="Proteomes" id="UP000625711"/>
    </source>
</evidence>
<gene>
    <name evidence="1" type="ORF">GWI33_013595</name>
</gene>
<dbReference type="EMBL" id="JAACXV010013329">
    <property type="protein sequence ID" value="KAF7273710.1"/>
    <property type="molecule type" value="Genomic_DNA"/>
</dbReference>
<sequence>MKEADPTESYSCVPPHTIHRLKVADVAFIRPLNLYYDQAFTTWLHTNPGMLVTMRQVAELFGKAFIQAATMSTVVNCFKKKLESGHMSPLVFQTATLLPL</sequence>
<dbReference type="Proteomes" id="UP000625711">
    <property type="component" value="Unassembled WGS sequence"/>
</dbReference>
<dbReference type="OrthoDB" id="6778747at2759"/>
<dbReference type="AlphaFoldDB" id="A0A834I3G0"/>
<comment type="caution">
    <text evidence="1">The sequence shown here is derived from an EMBL/GenBank/DDBJ whole genome shotgun (WGS) entry which is preliminary data.</text>
</comment>
<protein>
    <submittedName>
        <fullName evidence="1">Uncharacterized protein</fullName>
    </submittedName>
</protein>
<accession>A0A834I3G0</accession>
<name>A0A834I3G0_RHYFE</name>
<proteinExistence type="predicted"/>
<organism evidence="1 2">
    <name type="scientific">Rhynchophorus ferrugineus</name>
    <name type="common">Red palm weevil</name>
    <name type="synonym">Curculio ferrugineus</name>
    <dbReference type="NCBI Taxonomy" id="354439"/>
    <lineage>
        <taxon>Eukaryota</taxon>
        <taxon>Metazoa</taxon>
        <taxon>Ecdysozoa</taxon>
        <taxon>Arthropoda</taxon>
        <taxon>Hexapoda</taxon>
        <taxon>Insecta</taxon>
        <taxon>Pterygota</taxon>
        <taxon>Neoptera</taxon>
        <taxon>Endopterygota</taxon>
        <taxon>Coleoptera</taxon>
        <taxon>Polyphaga</taxon>
        <taxon>Cucujiformia</taxon>
        <taxon>Curculionidae</taxon>
        <taxon>Dryophthorinae</taxon>
        <taxon>Rhynchophorus</taxon>
    </lineage>
</organism>
<keyword evidence="2" id="KW-1185">Reference proteome</keyword>
<evidence type="ECO:0000313" key="1">
    <source>
        <dbReference type="EMBL" id="KAF7273710.1"/>
    </source>
</evidence>
<reference evidence="1" key="1">
    <citation type="submission" date="2020-08" db="EMBL/GenBank/DDBJ databases">
        <title>Genome sequencing and assembly of the red palm weevil Rhynchophorus ferrugineus.</title>
        <authorList>
            <person name="Dias G.B."/>
            <person name="Bergman C.M."/>
            <person name="Manee M."/>
        </authorList>
    </citation>
    <scope>NUCLEOTIDE SEQUENCE</scope>
    <source>
        <strain evidence="1">AA-2017</strain>
        <tissue evidence="1">Whole larva</tissue>
    </source>
</reference>